<dbReference type="GeneID" id="54466956"/>
<protein>
    <submittedName>
        <fullName evidence="1 3">Uncharacterized protein</fullName>
    </submittedName>
</protein>
<name>A0A6A6Y8U8_9PEZI</name>
<gene>
    <name evidence="1 3" type="ORF">BDZ99DRAFT_525844</name>
</gene>
<evidence type="ECO:0000313" key="1">
    <source>
        <dbReference type="EMBL" id="KAF2804247.1"/>
    </source>
</evidence>
<dbReference type="RefSeq" id="XP_033571211.1">
    <property type="nucleotide sequence ID" value="XM_033726063.1"/>
</dbReference>
<reference evidence="3" key="2">
    <citation type="submission" date="2020-04" db="EMBL/GenBank/DDBJ databases">
        <authorList>
            <consortium name="NCBI Genome Project"/>
        </authorList>
    </citation>
    <scope>NUCLEOTIDE SEQUENCE</scope>
    <source>
        <strain evidence="3">CBS 304.34</strain>
    </source>
</reference>
<reference evidence="3" key="3">
    <citation type="submission" date="2025-04" db="UniProtKB">
        <authorList>
            <consortium name="RefSeq"/>
        </authorList>
    </citation>
    <scope>IDENTIFICATION</scope>
    <source>
        <strain evidence="3">CBS 304.34</strain>
    </source>
</reference>
<organism evidence="1">
    <name type="scientific">Mytilinidion resinicola</name>
    <dbReference type="NCBI Taxonomy" id="574789"/>
    <lineage>
        <taxon>Eukaryota</taxon>
        <taxon>Fungi</taxon>
        <taxon>Dikarya</taxon>
        <taxon>Ascomycota</taxon>
        <taxon>Pezizomycotina</taxon>
        <taxon>Dothideomycetes</taxon>
        <taxon>Pleosporomycetidae</taxon>
        <taxon>Mytilinidiales</taxon>
        <taxon>Mytilinidiaceae</taxon>
        <taxon>Mytilinidion</taxon>
    </lineage>
</organism>
<proteinExistence type="predicted"/>
<accession>A0A6A6Y8U8</accession>
<evidence type="ECO:0000313" key="3">
    <source>
        <dbReference type="RefSeq" id="XP_033571211.1"/>
    </source>
</evidence>
<dbReference type="AlphaFoldDB" id="A0A6A6Y8U8"/>
<reference evidence="1 3" key="1">
    <citation type="journal article" date="2020" name="Stud. Mycol.">
        <title>101 Dothideomycetes genomes: a test case for predicting lifestyles and emergence of pathogens.</title>
        <authorList>
            <person name="Haridas S."/>
            <person name="Albert R."/>
            <person name="Binder M."/>
            <person name="Bloem J."/>
            <person name="Labutti K."/>
            <person name="Salamov A."/>
            <person name="Andreopoulos B."/>
            <person name="Baker S."/>
            <person name="Barry K."/>
            <person name="Bills G."/>
            <person name="Bluhm B."/>
            <person name="Cannon C."/>
            <person name="Castanera R."/>
            <person name="Culley D."/>
            <person name="Daum C."/>
            <person name="Ezra D."/>
            <person name="Gonzalez J."/>
            <person name="Henrissat B."/>
            <person name="Kuo A."/>
            <person name="Liang C."/>
            <person name="Lipzen A."/>
            <person name="Lutzoni F."/>
            <person name="Magnuson J."/>
            <person name="Mondo S."/>
            <person name="Nolan M."/>
            <person name="Ohm R."/>
            <person name="Pangilinan J."/>
            <person name="Park H.-J."/>
            <person name="Ramirez L."/>
            <person name="Alfaro M."/>
            <person name="Sun H."/>
            <person name="Tritt A."/>
            <person name="Yoshinaga Y."/>
            <person name="Zwiers L.-H."/>
            <person name="Turgeon B."/>
            <person name="Goodwin S."/>
            <person name="Spatafora J."/>
            <person name="Crous P."/>
            <person name="Grigoriev I."/>
        </authorList>
    </citation>
    <scope>NUCLEOTIDE SEQUENCE</scope>
    <source>
        <strain evidence="1 3">CBS 304.34</strain>
    </source>
</reference>
<keyword evidence="2" id="KW-1185">Reference proteome</keyword>
<dbReference type="EMBL" id="MU003714">
    <property type="protein sequence ID" value="KAF2804247.1"/>
    <property type="molecule type" value="Genomic_DNA"/>
</dbReference>
<sequence length="234" mass="25974">MREEVLSKGDTLLFAPFPSHYPLQLVVAHSHFTHRTFQSKNLVTMSDNPLQRELASLTRMGTWLREKHGPASDPRTHFEALKAENEALRGQLRDALLHPPPAARPINLHHHGRGPHLVQTEDACYKSIRNSAASLDASVAEGHPLSIKFGLSKLEFRLTILNAILPQQVLLSTDCPSIRVVLAVRERNSSAEAATSLNEVMVSARPIKNEEDDVEALNGVKAKDRSMKIQPVAR</sequence>
<evidence type="ECO:0000313" key="2">
    <source>
        <dbReference type="Proteomes" id="UP000504636"/>
    </source>
</evidence>
<dbReference type="Proteomes" id="UP000504636">
    <property type="component" value="Unplaced"/>
</dbReference>